<gene>
    <name evidence="3" type="ORF">D3868_21145</name>
    <name evidence="2" type="ORF">SIM66_08815</name>
</gene>
<dbReference type="SUPFAM" id="SSF54862">
    <property type="entry name" value="4Fe-4S ferredoxins"/>
    <property type="match status" value="1"/>
</dbReference>
<evidence type="ECO:0000313" key="3">
    <source>
        <dbReference type="EMBL" id="QCO11484.1"/>
    </source>
</evidence>
<evidence type="ECO:0000313" key="4">
    <source>
        <dbReference type="Proteomes" id="UP000298774"/>
    </source>
</evidence>
<dbReference type="Gene3D" id="3.30.70.20">
    <property type="match status" value="2"/>
</dbReference>
<dbReference type="InterPro" id="IPR009010">
    <property type="entry name" value="Asp_de-COase-like_dom_sf"/>
</dbReference>
<dbReference type="EMBL" id="JAWXYC010000003">
    <property type="protein sequence ID" value="MDX5951294.1"/>
    <property type="molecule type" value="Genomic_DNA"/>
</dbReference>
<keyword evidence="3" id="KW-0614">Plasmid</keyword>
<organism evidence="3 4">
    <name type="scientific">Azospirillum brasilense</name>
    <dbReference type="NCBI Taxonomy" id="192"/>
    <lineage>
        <taxon>Bacteria</taxon>
        <taxon>Pseudomonadati</taxon>
        <taxon>Pseudomonadota</taxon>
        <taxon>Alphaproteobacteria</taxon>
        <taxon>Rhodospirillales</taxon>
        <taxon>Azospirillaceae</taxon>
        <taxon>Azospirillum</taxon>
    </lineage>
</organism>
<dbReference type="RefSeq" id="WP_082413742.1">
    <property type="nucleotide sequence ID" value="NZ_CP012915.1"/>
</dbReference>
<accession>A0A4D8QPT7</accession>
<proteinExistence type="predicted"/>
<dbReference type="Gene3D" id="3.40.50.740">
    <property type="match status" value="1"/>
</dbReference>
<dbReference type="GeneID" id="56453126"/>
<dbReference type="SUPFAM" id="SSF53706">
    <property type="entry name" value="Formate dehydrogenase/DMSO reductase, domains 1-3"/>
    <property type="match status" value="1"/>
</dbReference>
<dbReference type="PANTHER" id="PTHR42783:SF3">
    <property type="entry name" value="GLUTAMATE SYNTHASE [NADPH] SMALL CHAIN-RELATED"/>
    <property type="match status" value="1"/>
</dbReference>
<geneLocation type="plasmid" evidence="3 4">
    <name>p1</name>
</geneLocation>
<dbReference type="AlphaFoldDB" id="A0A4D8QPT7"/>
<sequence>MSARPLPPDLAETAARLRAGGGRRFWRILEQVAESAPFHRYLAEEFPGLALPETGRREVLRAMAASILLAGLTGCGKEEAVPYVVQPELAVPGRPRFYATAVPFEGFVQPVLAETHEGRPTRLDGNADHPLARGSVNPTALDAYSQAAVLEFYDPDRSQTPRHLDRPATWDAFAAAVAAQRADWQADGGRGVRLLTGAITSPTLLRHIDALRHQFPELRWHVHEAIGSERREEGTQLAFGRPLAVHPRLDRADVVVSLGDDLLGTGPAQLRNAFGWAARRMQGRLPDNLPRLMVAEATPTTTGAVAAERVPVEAARLPLLVHVLARALSVPGAAGEMTLTERERVWVDEAIKLLRGHGDRALVTAGTELPPEAQATTHRINAALRTGAVAYTAPVTASAEPLADLVRAMDGGEVRALLMLDVNPAYTAPADLGFAEACERVPFRLHAGLHADETAALCHWHAPMAHALESWGDGRAVDGTATILQPTIRPIFGGRSLVEITAMLAGDPFAGAQALVRDTWRDRLADDTAWRRMLHQGFVEGTTEAPVEVSPVSGSIAAPPEPGSGLELTLRPDPCLWDGRRANVAWLQELPKPISKISWDSHAAVSPALARQRDLKDGDIVELGIGGRTLRAPVLVQPGQAERSVTLFLGNGRRRAGRVGDGVGVDAYALRGSGAPWTATGLELRKTGERRPLVTTQPHHEIAEAEPIRVVTPDSPTLKPIEETPPSLYPDWSYPQNAWAMAIDTDLCIGCNACVIACQAENNVPPVGREQVAMGREMLWLRVDSYYDGAPEDPRIHFLPVPCMHCEKAPCEVGCPVNATVHSPDGINEQVYNRCIGTRTCSSYCPYKVRRFNFFEYGQIAADQQGLQYNPDVTVRARGVMEKCTYCVQRIARARQDAKRDGRDPAAIEVRTACQAACPTGVIAFGDKNRPGSAVAKARKDGRAYALLEEIGTRPRTTYLARIGPAQSHGRRRVKEA</sequence>
<dbReference type="EMBL" id="CP032340">
    <property type="protein sequence ID" value="QCO11484.1"/>
    <property type="molecule type" value="Genomic_DNA"/>
</dbReference>
<protein>
    <submittedName>
        <fullName evidence="3">4Fe-4S dicluster domain-containing protein</fullName>
    </submittedName>
    <submittedName>
        <fullName evidence="2">Fe-S-cluster-containing hydrogenase</fullName>
    </submittedName>
</protein>
<dbReference type="PROSITE" id="PS51379">
    <property type="entry name" value="4FE4S_FER_2"/>
    <property type="match status" value="1"/>
</dbReference>
<dbReference type="Proteomes" id="UP001277471">
    <property type="component" value="Unassembled WGS sequence"/>
</dbReference>
<dbReference type="Pfam" id="PF13247">
    <property type="entry name" value="Fer4_11"/>
    <property type="match status" value="1"/>
</dbReference>
<keyword evidence="5" id="KW-1185">Reference proteome</keyword>
<reference evidence="3 4" key="1">
    <citation type="submission" date="2018-09" db="EMBL/GenBank/DDBJ databases">
        <title>Whole genome based analysis of evolution and adaptive divergence in Indian and Brazilian strains of Azospirillum brasilense.</title>
        <authorList>
            <person name="Singh C."/>
            <person name="Tripathi A.K."/>
        </authorList>
    </citation>
    <scope>NUCLEOTIDE SEQUENCE [LARGE SCALE GENOMIC DNA]</scope>
    <source>
        <strain evidence="3 4">MTCC4038</strain>
        <plasmid evidence="3 4">p1</plasmid>
    </source>
</reference>
<dbReference type="CDD" id="cd02784">
    <property type="entry name" value="MopB_CT_PHLH"/>
    <property type="match status" value="1"/>
</dbReference>
<dbReference type="CDD" id="cd10551">
    <property type="entry name" value="PsrB"/>
    <property type="match status" value="1"/>
</dbReference>
<name>A0A4D8QPT7_AZOBR</name>
<evidence type="ECO:0000313" key="5">
    <source>
        <dbReference type="Proteomes" id="UP001277471"/>
    </source>
</evidence>
<dbReference type="Proteomes" id="UP000298774">
    <property type="component" value="Plasmid p1"/>
</dbReference>
<dbReference type="InterPro" id="IPR017896">
    <property type="entry name" value="4Fe4S_Fe-S-bd"/>
</dbReference>
<evidence type="ECO:0000313" key="2">
    <source>
        <dbReference type="EMBL" id="MDX5951294.1"/>
    </source>
</evidence>
<dbReference type="SUPFAM" id="SSF50692">
    <property type="entry name" value="ADC-like"/>
    <property type="match status" value="1"/>
</dbReference>
<feature type="domain" description="4Fe-4S ferredoxin-type" evidence="1">
    <location>
        <begin position="739"/>
        <end position="769"/>
    </location>
</feature>
<reference evidence="2 5" key="2">
    <citation type="submission" date="2023-11" db="EMBL/GenBank/DDBJ databases">
        <title>MicrobeMod: A computational toolkit for identifying prokaryotic methylation and restriction-modification with nanopore sequencing.</title>
        <authorList>
            <person name="Crits-Christoph A."/>
            <person name="Kang S.C."/>
            <person name="Lee H."/>
            <person name="Ostrov N."/>
        </authorList>
    </citation>
    <scope>NUCLEOTIDE SEQUENCE [LARGE SCALE GENOMIC DNA]</scope>
    <source>
        <strain evidence="2 5">ATCC 29145</strain>
    </source>
</reference>
<evidence type="ECO:0000259" key="1">
    <source>
        <dbReference type="PROSITE" id="PS51379"/>
    </source>
</evidence>
<dbReference type="Pfam" id="PF00037">
    <property type="entry name" value="Fer4"/>
    <property type="match status" value="1"/>
</dbReference>
<dbReference type="PANTHER" id="PTHR42783">
    <property type="entry name" value="GLUTAMATE SYNTHASE [NADPH] SMALL CHAIN"/>
    <property type="match status" value="1"/>
</dbReference>